<dbReference type="Pfam" id="PF02015">
    <property type="entry name" value="Glyco_hydro_45"/>
    <property type="match status" value="1"/>
</dbReference>
<dbReference type="InterPro" id="IPR000334">
    <property type="entry name" value="Glyco_hydro_45"/>
</dbReference>
<dbReference type="Proteomes" id="UP000078576">
    <property type="component" value="Unassembled WGS sequence"/>
</dbReference>
<reference evidence="11" key="1">
    <citation type="submission" date="2014-12" db="EMBL/GenBank/DDBJ databases">
        <title>Genome Sequence of Valsa Canker Pathogens Uncovers a Specific Adaption of Colonization on Woody Bark.</title>
        <authorList>
            <person name="Yin Z."/>
            <person name="Liu H."/>
            <person name="Gao X."/>
            <person name="Li Z."/>
            <person name="Song N."/>
            <person name="Ke X."/>
            <person name="Dai Q."/>
            <person name="Wu Y."/>
            <person name="Sun Y."/>
            <person name="Xu J.-R."/>
            <person name="Kang Z.K."/>
            <person name="Wang L."/>
            <person name="Huang L."/>
        </authorList>
    </citation>
    <scope>NUCLEOTIDE SEQUENCE [LARGE SCALE GENOMIC DNA]</scope>
    <source>
        <strain evidence="11">SXYL134</strain>
    </source>
</reference>
<keyword evidence="7" id="KW-0326">Glycosidase</keyword>
<evidence type="ECO:0000259" key="9">
    <source>
        <dbReference type="Pfam" id="PF02015"/>
    </source>
</evidence>
<dbReference type="PANTHER" id="PTHR39730:SF1">
    <property type="entry name" value="ENDOGLUCANASE 1"/>
    <property type="match status" value="1"/>
</dbReference>
<name>A0A194VBI1_CYTMA</name>
<evidence type="ECO:0000313" key="10">
    <source>
        <dbReference type="EMBL" id="KUI61244.1"/>
    </source>
</evidence>
<keyword evidence="5" id="KW-0136">Cellulose degradation</keyword>
<evidence type="ECO:0000313" key="11">
    <source>
        <dbReference type="Proteomes" id="UP000078576"/>
    </source>
</evidence>
<evidence type="ECO:0000256" key="3">
    <source>
        <dbReference type="ARBA" id="ARBA00012601"/>
    </source>
</evidence>
<dbReference type="Gene3D" id="2.40.40.10">
    <property type="entry name" value="RlpA-like domain"/>
    <property type="match status" value="1"/>
</dbReference>
<evidence type="ECO:0000256" key="7">
    <source>
        <dbReference type="ARBA" id="ARBA00023295"/>
    </source>
</evidence>
<accession>A0A194VBI1</accession>
<dbReference type="GO" id="GO:0030245">
    <property type="term" value="P:cellulose catabolic process"/>
    <property type="evidence" value="ECO:0007669"/>
    <property type="project" value="UniProtKB-KW"/>
</dbReference>
<evidence type="ECO:0000256" key="2">
    <source>
        <dbReference type="ARBA" id="ARBA00007793"/>
    </source>
</evidence>
<keyword evidence="4" id="KW-0378">Hydrolase</keyword>
<evidence type="ECO:0000256" key="4">
    <source>
        <dbReference type="ARBA" id="ARBA00022801"/>
    </source>
</evidence>
<dbReference type="EMBL" id="KN714771">
    <property type="protein sequence ID" value="KUI61244.1"/>
    <property type="molecule type" value="Genomic_DNA"/>
</dbReference>
<dbReference type="InterPro" id="IPR052288">
    <property type="entry name" value="GH45_Enzymes"/>
</dbReference>
<dbReference type="InterPro" id="IPR036908">
    <property type="entry name" value="RlpA-like_sf"/>
</dbReference>
<keyword evidence="11" id="KW-1185">Reference proteome</keyword>
<dbReference type="OrthoDB" id="10035502at2759"/>
<comment type="similarity">
    <text evidence="2">Belongs to the glycosyl hydrolase 45 (cellulase K) family.</text>
</comment>
<evidence type="ECO:0000256" key="6">
    <source>
        <dbReference type="ARBA" id="ARBA00023277"/>
    </source>
</evidence>
<dbReference type="GO" id="GO:0008810">
    <property type="term" value="F:cellulase activity"/>
    <property type="evidence" value="ECO:0007669"/>
    <property type="project" value="UniProtKB-EC"/>
</dbReference>
<evidence type="ECO:0000256" key="8">
    <source>
        <dbReference type="ARBA" id="ARBA00023326"/>
    </source>
</evidence>
<dbReference type="STRING" id="694573.A0A194VBI1"/>
<keyword evidence="6" id="KW-0119">Carbohydrate metabolism</keyword>
<dbReference type="AlphaFoldDB" id="A0A194VBI1"/>
<comment type="catalytic activity">
    <reaction evidence="1">
        <text>Endohydrolysis of (1-&gt;4)-beta-D-glucosidic linkages in cellulose, lichenin and cereal beta-D-glucans.</text>
        <dbReference type="EC" id="3.2.1.4"/>
    </reaction>
</comment>
<protein>
    <recommendedName>
        <fullName evidence="3">cellulase</fullName>
        <ecNumber evidence="3">3.2.1.4</ecNumber>
    </recommendedName>
</protein>
<organism evidence="10 11">
    <name type="scientific">Cytospora mali</name>
    <name type="common">Apple Valsa canker fungus</name>
    <name type="synonym">Valsa mali</name>
    <dbReference type="NCBI Taxonomy" id="578113"/>
    <lineage>
        <taxon>Eukaryota</taxon>
        <taxon>Fungi</taxon>
        <taxon>Dikarya</taxon>
        <taxon>Ascomycota</taxon>
        <taxon>Pezizomycotina</taxon>
        <taxon>Sordariomycetes</taxon>
        <taxon>Sordariomycetidae</taxon>
        <taxon>Diaporthales</taxon>
        <taxon>Cytosporaceae</taxon>
        <taxon>Cytospora</taxon>
    </lineage>
</organism>
<dbReference type="SUPFAM" id="SSF50685">
    <property type="entry name" value="Barwin-like endoglucanases"/>
    <property type="match status" value="1"/>
</dbReference>
<sequence length="130" mass="14228">MNNLLGRLEFTSGPVVGKTMIVQSTNTGIDLGSNQFDILIPGGGAGAFQNGCTKQFGQPFPGEPDGGVSSRATCGELPTQSLRNGCYWRFDWFEGANNPNVNFTQHQDLHYQIDEHTSDDLEVKDDFEVL</sequence>
<gene>
    <name evidence="10" type="ORF">VP1G_08416</name>
</gene>
<dbReference type="PANTHER" id="PTHR39730">
    <property type="entry name" value="ENDOGLUCANASE 1"/>
    <property type="match status" value="1"/>
</dbReference>
<keyword evidence="8" id="KW-0624">Polysaccharide degradation</keyword>
<dbReference type="EC" id="3.2.1.4" evidence="3"/>
<feature type="domain" description="Glycosyl hydrolases family 45 active site" evidence="9">
    <location>
        <begin position="11"/>
        <end position="107"/>
    </location>
</feature>
<evidence type="ECO:0000256" key="5">
    <source>
        <dbReference type="ARBA" id="ARBA00023001"/>
    </source>
</evidence>
<evidence type="ECO:0000256" key="1">
    <source>
        <dbReference type="ARBA" id="ARBA00000966"/>
    </source>
</evidence>
<proteinExistence type="inferred from homology"/>